<dbReference type="SUPFAM" id="SSF54695">
    <property type="entry name" value="POZ domain"/>
    <property type="match status" value="1"/>
</dbReference>
<dbReference type="SMART" id="SM00512">
    <property type="entry name" value="Skp1"/>
    <property type="match status" value="1"/>
</dbReference>
<evidence type="ECO:0000259" key="6">
    <source>
        <dbReference type="Pfam" id="PF03931"/>
    </source>
</evidence>
<dbReference type="Proteomes" id="UP001177140">
    <property type="component" value="Unassembled WGS sequence"/>
</dbReference>
<evidence type="ECO:0000256" key="1">
    <source>
        <dbReference type="ARBA" id="ARBA00004906"/>
    </source>
</evidence>
<organism evidence="7 8">
    <name type="scientific">Papaver nudicaule</name>
    <name type="common">Iceland poppy</name>
    <dbReference type="NCBI Taxonomy" id="74823"/>
    <lineage>
        <taxon>Eukaryota</taxon>
        <taxon>Viridiplantae</taxon>
        <taxon>Streptophyta</taxon>
        <taxon>Embryophyta</taxon>
        <taxon>Tracheophyta</taxon>
        <taxon>Spermatophyta</taxon>
        <taxon>Magnoliopsida</taxon>
        <taxon>Ranunculales</taxon>
        <taxon>Papaveraceae</taxon>
        <taxon>Papaveroideae</taxon>
        <taxon>Papaver</taxon>
    </lineage>
</organism>
<evidence type="ECO:0008006" key="9">
    <source>
        <dbReference type="Google" id="ProtNLM"/>
    </source>
</evidence>
<evidence type="ECO:0000256" key="2">
    <source>
        <dbReference type="ARBA" id="ARBA00009993"/>
    </source>
</evidence>
<name>A0AA42AUP7_PAPNU</name>
<dbReference type="SUPFAM" id="SSF81382">
    <property type="entry name" value="Skp1 dimerisation domain-like"/>
    <property type="match status" value="1"/>
</dbReference>
<keyword evidence="3" id="KW-0833">Ubl conjugation pathway</keyword>
<dbReference type="InterPro" id="IPR016897">
    <property type="entry name" value="SKP1"/>
</dbReference>
<dbReference type="InterPro" id="IPR016073">
    <property type="entry name" value="Skp1_comp_POZ"/>
</dbReference>
<dbReference type="InterPro" id="IPR001232">
    <property type="entry name" value="SKP1-like"/>
</dbReference>
<accession>A0AA42AUP7</accession>
<feature type="domain" description="SKP1 component dimerisation" evidence="5">
    <location>
        <begin position="152"/>
        <end position="201"/>
    </location>
</feature>
<dbReference type="GO" id="GO:0006511">
    <property type="term" value="P:ubiquitin-dependent protein catabolic process"/>
    <property type="evidence" value="ECO:0007669"/>
    <property type="project" value="InterPro"/>
</dbReference>
<gene>
    <name evidence="7" type="ORF">MKW94_001315</name>
</gene>
<dbReference type="EMBL" id="JAJJMA010220752">
    <property type="protein sequence ID" value="MCL7041160.1"/>
    <property type="molecule type" value="Genomic_DNA"/>
</dbReference>
<dbReference type="Pfam" id="PF03931">
    <property type="entry name" value="Skp1_POZ"/>
    <property type="match status" value="1"/>
</dbReference>
<comment type="similarity">
    <text evidence="2">Belongs to the SKP1 family.</text>
</comment>
<reference evidence="7" key="1">
    <citation type="submission" date="2022-03" db="EMBL/GenBank/DDBJ databases">
        <title>A functionally conserved STORR gene fusion in Papaver species that diverged 16.8 million years ago.</title>
        <authorList>
            <person name="Catania T."/>
        </authorList>
    </citation>
    <scope>NUCLEOTIDE SEQUENCE</scope>
    <source>
        <strain evidence="7">S-191538</strain>
    </source>
</reference>
<dbReference type="Gene3D" id="3.30.710.10">
    <property type="entry name" value="Potassium Channel Kv1.1, Chain A"/>
    <property type="match status" value="1"/>
</dbReference>
<feature type="region of interest" description="Disordered" evidence="4">
    <location>
        <begin position="1"/>
        <end position="21"/>
    </location>
</feature>
<dbReference type="InterPro" id="IPR036296">
    <property type="entry name" value="SKP1-like_dim_sf"/>
</dbReference>
<evidence type="ECO:0000256" key="4">
    <source>
        <dbReference type="SAM" id="MobiDB-lite"/>
    </source>
</evidence>
<comment type="pathway">
    <text evidence="1">Protein modification; protein ubiquitination.</text>
</comment>
<dbReference type="InterPro" id="IPR016072">
    <property type="entry name" value="Skp1_comp_dimer"/>
</dbReference>
<dbReference type="InterPro" id="IPR011333">
    <property type="entry name" value="SKP1/BTB/POZ_sf"/>
</dbReference>
<dbReference type="AlphaFoldDB" id="A0AA42AUP7"/>
<comment type="caution">
    <text evidence="7">The sequence shown here is derived from an EMBL/GenBank/DDBJ whole genome shotgun (WGS) entry which is preliminary data.</text>
</comment>
<dbReference type="Pfam" id="PF01466">
    <property type="entry name" value="Skp1"/>
    <property type="match status" value="1"/>
</dbReference>
<evidence type="ECO:0000256" key="3">
    <source>
        <dbReference type="ARBA" id="ARBA00022786"/>
    </source>
</evidence>
<protein>
    <recommendedName>
        <fullName evidence="9">SKP1-like protein</fullName>
    </recommendedName>
</protein>
<proteinExistence type="inferred from homology"/>
<evidence type="ECO:0000313" key="8">
    <source>
        <dbReference type="Proteomes" id="UP001177140"/>
    </source>
</evidence>
<feature type="region of interest" description="Disordered" evidence="4">
    <location>
        <begin position="34"/>
        <end position="61"/>
    </location>
</feature>
<evidence type="ECO:0000259" key="5">
    <source>
        <dbReference type="Pfam" id="PF01466"/>
    </source>
</evidence>
<feature type="domain" description="SKP1 component POZ" evidence="6">
    <location>
        <begin position="54"/>
        <end position="111"/>
    </location>
</feature>
<dbReference type="PANTHER" id="PTHR11165">
    <property type="entry name" value="SKP1"/>
    <property type="match status" value="1"/>
</dbReference>
<keyword evidence="8" id="KW-1185">Reference proteome</keyword>
<evidence type="ECO:0000313" key="7">
    <source>
        <dbReference type="EMBL" id="MCL7041160.1"/>
    </source>
</evidence>
<sequence length="203" mass="22551">MKDLKNQETGQSSKFEGKEGESVLVLGTHKAGVGSSFVGEEDSSKGKNKKPKSLVSLRSSEGDTFELEESSAMLSQTIKHMIEEDGGDHVISLTNISSEILERVVVFLEKHGEIKERDELVEWDKKFIEDLKKGDLEVLFGLIVAADYLNAKCLLDVTCQVVADMIKGKTPEEIRKFFNIKNVVTPEEEEAAAVRAENAWAFE</sequence>
<dbReference type="GO" id="GO:0009867">
    <property type="term" value="P:jasmonic acid mediated signaling pathway"/>
    <property type="evidence" value="ECO:0007669"/>
    <property type="project" value="UniProtKB-ARBA"/>
</dbReference>
<dbReference type="CDD" id="cd18322">
    <property type="entry name" value="BTB_POZ_SKP1"/>
    <property type="match status" value="1"/>
</dbReference>